<accession>A0A7C4CAJ7</accession>
<dbReference type="InterPro" id="IPR002699">
    <property type="entry name" value="V_ATPase_D"/>
</dbReference>
<dbReference type="Pfam" id="PF01813">
    <property type="entry name" value="ATP-synt_D"/>
    <property type="match status" value="1"/>
</dbReference>
<reference evidence="5" key="1">
    <citation type="journal article" date="2020" name="mSystems">
        <title>Genome- and Community-Level Interaction Insights into Carbon Utilization and Element Cycling Functions of Hydrothermarchaeota in Hydrothermal Sediment.</title>
        <authorList>
            <person name="Zhou Z."/>
            <person name="Liu Y."/>
            <person name="Xu W."/>
            <person name="Pan J."/>
            <person name="Luo Z.H."/>
            <person name="Li M."/>
        </authorList>
    </citation>
    <scope>NUCLEOTIDE SEQUENCE [LARGE SCALE GENOMIC DNA]</scope>
    <source>
        <strain evidence="5">SpSt-488</strain>
    </source>
</reference>
<dbReference type="EMBL" id="DSUT01000032">
    <property type="protein sequence ID" value="HGK27663.1"/>
    <property type="molecule type" value="Genomic_DNA"/>
</dbReference>
<dbReference type="GO" id="GO:0046933">
    <property type="term" value="F:proton-transporting ATP synthase activity, rotational mechanism"/>
    <property type="evidence" value="ECO:0007669"/>
    <property type="project" value="UniProtKB-UniRule"/>
</dbReference>
<dbReference type="GO" id="GO:0042777">
    <property type="term" value="P:proton motive force-driven plasma membrane ATP synthesis"/>
    <property type="evidence" value="ECO:0007669"/>
    <property type="project" value="UniProtKB-UniRule"/>
</dbReference>
<evidence type="ECO:0000256" key="2">
    <source>
        <dbReference type="ARBA" id="ARBA00022448"/>
    </source>
</evidence>
<gene>
    <name evidence="4" type="primary">atpD</name>
    <name evidence="5" type="ORF">ENS41_01765</name>
</gene>
<organism evidence="5">
    <name type="scientific">candidate division WOR-3 bacterium</name>
    <dbReference type="NCBI Taxonomy" id="2052148"/>
    <lineage>
        <taxon>Bacteria</taxon>
        <taxon>Bacteria division WOR-3</taxon>
    </lineage>
</organism>
<dbReference type="HAMAP" id="MF_00271">
    <property type="entry name" value="ATP_synth_D_arch"/>
    <property type="match status" value="1"/>
</dbReference>
<comment type="function">
    <text evidence="4">Produces ATP from ADP in the presence of a proton gradient across the membrane.</text>
</comment>
<dbReference type="PANTHER" id="PTHR11671">
    <property type="entry name" value="V-TYPE ATP SYNTHASE SUBUNIT D"/>
    <property type="match status" value="1"/>
</dbReference>
<dbReference type="AlphaFoldDB" id="A0A7C4CAJ7"/>
<dbReference type="NCBIfam" id="TIGR00309">
    <property type="entry name" value="V_ATPase_subD"/>
    <property type="match status" value="1"/>
</dbReference>
<protein>
    <recommendedName>
        <fullName evidence="4">V-type ATP synthase subunit D</fullName>
    </recommendedName>
    <alternativeName>
        <fullName evidence="4">V-ATPase subunit D</fullName>
    </alternativeName>
</protein>
<comment type="caution">
    <text evidence="5">The sequence shown here is derived from an EMBL/GenBank/DDBJ whole genome shotgun (WGS) entry which is preliminary data.</text>
</comment>
<keyword evidence="4" id="KW-0375">Hydrogen ion transport</keyword>
<dbReference type="GO" id="GO:0046961">
    <property type="term" value="F:proton-transporting ATPase activity, rotational mechanism"/>
    <property type="evidence" value="ECO:0007669"/>
    <property type="project" value="InterPro"/>
</dbReference>
<dbReference type="GO" id="GO:0005524">
    <property type="term" value="F:ATP binding"/>
    <property type="evidence" value="ECO:0007669"/>
    <property type="project" value="UniProtKB-UniRule"/>
</dbReference>
<sequence>MVLPVGATRMQLMRLKKRLAVARRGHKLLKDKQEELLRRVLALVDEVRDHRRKVEAETARVLGRFALARAAYGPEMLEEAVMLPSRQVSIEFSTERIMNVRVPVFRRQVSGRLRCYGFATTSGELDLALVEFEELLDSLLVLAEKEKALELLAAEVEKTRRRVNALEFVLIPDIVETIKSINLKLAETERGDLTRLMRVKEIIRGEEAR</sequence>
<proteinExistence type="inferred from homology"/>
<keyword evidence="4" id="KW-0066">ATP synthesis</keyword>
<evidence type="ECO:0000313" key="5">
    <source>
        <dbReference type="EMBL" id="HGK27663.1"/>
    </source>
</evidence>
<name>A0A7C4CAJ7_UNCW3</name>
<evidence type="ECO:0000256" key="4">
    <source>
        <dbReference type="HAMAP-Rule" id="MF_00271"/>
    </source>
</evidence>
<keyword evidence="3 4" id="KW-0406">Ion transport</keyword>
<evidence type="ECO:0000256" key="3">
    <source>
        <dbReference type="ARBA" id="ARBA00023065"/>
    </source>
</evidence>
<dbReference type="Gene3D" id="1.10.287.3240">
    <property type="match status" value="1"/>
</dbReference>
<evidence type="ECO:0000256" key="1">
    <source>
        <dbReference type="ARBA" id="ARBA00005850"/>
    </source>
</evidence>
<comment type="similarity">
    <text evidence="1 4">Belongs to the V-ATPase D subunit family.</text>
</comment>
<keyword evidence="2 4" id="KW-0813">Transport</keyword>